<evidence type="ECO:0000313" key="2">
    <source>
        <dbReference type="Proteomes" id="UP001150266"/>
    </source>
</evidence>
<dbReference type="Gene3D" id="3.30.710.10">
    <property type="entry name" value="Potassium Channel Kv1.1, Chain A"/>
    <property type="match status" value="1"/>
</dbReference>
<name>A0A9W9DSB9_9AGAR</name>
<dbReference type="InterPro" id="IPR011333">
    <property type="entry name" value="SKP1/BTB/POZ_sf"/>
</dbReference>
<organism evidence="1 2">
    <name type="scientific">Lentinula aciculospora</name>
    <dbReference type="NCBI Taxonomy" id="153920"/>
    <lineage>
        <taxon>Eukaryota</taxon>
        <taxon>Fungi</taxon>
        <taxon>Dikarya</taxon>
        <taxon>Basidiomycota</taxon>
        <taxon>Agaricomycotina</taxon>
        <taxon>Agaricomycetes</taxon>
        <taxon>Agaricomycetidae</taxon>
        <taxon>Agaricales</taxon>
        <taxon>Marasmiineae</taxon>
        <taxon>Omphalotaceae</taxon>
        <taxon>Lentinula</taxon>
    </lineage>
</organism>
<proteinExistence type="predicted"/>
<dbReference type="EMBL" id="JAOTPV010000005">
    <property type="protein sequence ID" value="KAJ4481990.1"/>
    <property type="molecule type" value="Genomic_DNA"/>
</dbReference>
<dbReference type="Proteomes" id="UP001150266">
    <property type="component" value="Unassembled WGS sequence"/>
</dbReference>
<keyword evidence="2" id="KW-1185">Reference proteome</keyword>
<evidence type="ECO:0008006" key="3">
    <source>
        <dbReference type="Google" id="ProtNLM"/>
    </source>
</evidence>
<reference evidence="1" key="1">
    <citation type="submission" date="2022-08" db="EMBL/GenBank/DDBJ databases">
        <title>A Global Phylogenomic Analysis of the Shiitake Genus Lentinula.</title>
        <authorList>
            <consortium name="DOE Joint Genome Institute"/>
            <person name="Sierra-Patev S."/>
            <person name="Min B."/>
            <person name="Naranjo-Ortiz M."/>
            <person name="Looney B."/>
            <person name="Konkel Z."/>
            <person name="Slot J.C."/>
            <person name="Sakamoto Y."/>
            <person name="Steenwyk J.L."/>
            <person name="Rokas A."/>
            <person name="Carro J."/>
            <person name="Camarero S."/>
            <person name="Ferreira P."/>
            <person name="Molpeceres G."/>
            <person name="Ruiz-Duenas F.J."/>
            <person name="Serrano A."/>
            <person name="Henrissat B."/>
            <person name="Drula E."/>
            <person name="Hughes K.W."/>
            <person name="Mata J.L."/>
            <person name="Ishikawa N.K."/>
            <person name="Vargas-Isla R."/>
            <person name="Ushijima S."/>
            <person name="Smith C.A."/>
            <person name="Ahrendt S."/>
            <person name="Andreopoulos W."/>
            <person name="He G."/>
            <person name="Labutti K."/>
            <person name="Lipzen A."/>
            <person name="Ng V."/>
            <person name="Riley R."/>
            <person name="Sandor L."/>
            <person name="Barry K."/>
            <person name="Martinez A.T."/>
            <person name="Xiao Y."/>
            <person name="Gibbons J.G."/>
            <person name="Terashima K."/>
            <person name="Grigoriev I.V."/>
            <person name="Hibbett D.S."/>
        </authorList>
    </citation>
    <scope>NUCLEOTIDE SEQUENCE</scope>
    <source>
        <strain evidence="1">JLM2183</strain>
    </source>
</reference>
<protein>
    <recommendedName>
        <fullName evidence="3">BTB domain-containing protein</fullName>
    </recommendedName>
</protein>
<gene>
    <name evidence="1" type="ORF">J3R30DRAFT_2110476</name>
</gene>
<accession>A0A9W9DSB9</accession>
<dbReference type="AlphaFoldDB" id="A0A9W9DSB9"/>
<sequence>MVLPSMTDSTNGASSNLPVRTSELFNAPDADVVFHSSDNVQFRLHKKNLECTTGAFPPAETPTSPDEIVQLIESASTLEIMFQFIYPRPTPDLCKMDFQPLMLLAEAAEKYAVFALISSCRYSLKSFLNAYPVQILKFAARHDYNEIVEELAPILLDIPLSELPDSLPSHIYKQWSIYRERWMMALVHAVRAPQHKCGQWSNILPDILSSISSVNLSQLRSLRYVDLIFEEYETPYARHPHSNRLPKCCFRDLHEWKAKIMNEVAAIPPFMLP</sequence>
<comment type="caution">
    <text evidence="1">The sequence shown here is derived from an EMBL/GenBank/DDBJ whole genome shotgun (WGS) entry which is preliminary data.</text>
</comment>
<dbReference type="OrthoDB" id="3184970at2759"/>
<evidence type="ECO:0000313" key="1">
    <source>
        <dbReference type="EMBL" id="KAJ4481990.1"/>
    </source>
</evidence>